<organism evidence="3">
    <name type="scientific">marine metagenome</name>
    <dbReference type="NCBI Taxonomy" id="408172"/>
    <lineage>
        <taxon>unclassified sequences</taxon>
        <taxon>metagenomes</taxon>
        <taxon>ecological metagenomes</taxon>
    </lineage>
</organism>
<dbReference type="AlphaFoldDB" id="A0A382KKA7"/>
<reference evidence="3" key="1">
    <citation type="submission" date="2018-05" db="EMBL/GenBank/DDBJ databases">
        <authorList>
            <person name="Lanie J.A."/>
            <person name="Ng W.-L."/>
            <person name="Kazmierczak K.M."/>
            <person name="Andrzejewski T.M."/>
            <person name="Davidsen T.M."/>
            <person name="Wayne K.J."/>
            <person name="Tettelin H."/>
            <person name="Glass J.I."/>
            <person name="Rusch D."/>
            <person name="Podicherti R."/>
            <person name="Tsui H.-C.T."/>
            <person name="Winkler M.E."/>
        </authorList>
    </citation>
    <scope>NUCLEOTIDE SEQUENCE</scope>
</reference>
<dbReference type="GO" id="GO:0009423">
    <property type="term" value="P:chorismate biosynthetic process"/>
    <property type="evidence" value="ECO:0007669"/>
    <property type="project" value="TreeGrafter"/>
</dbReference>
<name>A0A382KKA7_9ZZZZ</name>
<proteinExistence type="predicted"/>
<dbReference type="SUPFAM" id="SSF55205">
    <property type="entry name" value="EPT/RTPC-like"/>
    <property type="match status" value="1"/>
</dbReference>
<dbReference type="PANTHER" id="PTHR21090:SF5">
    <property type="entry name" value="PENTAFUNCTIONAL AROM POLYPEPTIDE"/>
    <property type="match status" value="1"/>
</dbReference>
<dbReference type="EMBL" id="UINC01080696">
    <property type="protein sequence ID" value="SVC23873.1"/>
    <property type="molecule type" value="Genomic_DNA"/>
</dbReference>
<dbReference type="PANTHER" id="PTHR21090">
    <property type="entry name" value="AROM/DEHYDROQUINATE SYNTHASE"/>
    <property type="match status" value="1"/>
</dbReference>
<feature type="domain" description="Enolpyruvate transferase" evidence="2">
    <location>
        <begin position="1"/>
        <end position="67"/>
    </location>
</feature>
<evidence type="ECO:0000313" key="3">
    <source>
        <dbReference type="EMBL" id="SVC23873.1"/>
    </source>
</evidence>
<sequence>MGADIEESQDGFIIHGPKQLNGAEIETFHDHRIAMAFTIAGLVANGDVVLDHPECASISFPEFYNKLERLKQ</sequence>
<dbReference type="Pfam" id="PF00275">
    <property type="entry name" value="EPSP_synthase"/>
    <property type="match status" value="1"/>
</dbReference>
<dbReference type="InterPro" id="IPR036968">
    <property type="entry name" value="Enolpyruvate_Tfrase_sf"/>
</dbReference>
<accession>A0A382KKA7</accession>
<evidence type="ECO:0000259" key="2">
    <source>
        <dbReference type="Pfam" id="PF00275"/>
    </source>
</evidence>
<dbReference type="InterPro" id="IPR013792">
    <property type="entry name" value="RNA3'P_cycl/enolpyr_Trfase_a/b"/>
</dbReference>
<dbReference type="InterPro" id="IPR001986">
    <property type="entry name" value="Enolpyruvate_Tfrase_dom"/>
</dbReference>
<dbReference type="GO" id="GO:0003866">
    <property type="term" value="F:3-phosphoshikimate 1-carboxyvinyltransferase activity"/>
    <property type="evidence" value="ECO:0007669"/>
    <property type="project" value="TreeGrafter"/>
</dbReference>
<protein>
    <recommendedName>
        <fullName evidence="2">Enolpyruvate transferase domain-containing protein</fullName>
    </recommendedName>
</protein>
<keyword evidence="1" id="KW-0808">Transferase</keyword>
<gene>
    <name evidence="3" type="ORF">METZ01_LOCUS276727</name>
</gene>
<evidence type="ECO:0000256" key="1">
    <source>
        <dbReference type="ARBA" id="ARBA00022679"/>
    </source>
</evidence>
<dbReference type="Gene3D" id="3.65.10.10">
    <property type="entry name" value="Enolpyruvate transferase domain"/>
    <property type="match status" value="1"/>
</dbReference>